<accession>A0A1L9SNK8</accession>
<evidence type="ECO:0000313" key="9">
    <source>
        <dbReference type="EMBL" id="OJJ48627.1"/>
    </source>
</evidence>
<dbReference type="PANTHER" id="PTHR33048:SF47">
    <property type="entry name" value="INTEGRAL MEMBRANE PROTEIN-RELATED"/>
    <property type="match status" value="1"/>
</dbReference>
<dbReference type="Proteomes" id="UP000184188">
    <property type="component" value="Unassembled WGS sequence"/>
</dbReference>
<dbReference type="STRING" id="1073090.A0A1L9SNK8"/>
<feature type="transmembrane region" description="Helical" evidence="6">
    <location>
        <begin position="75"/>
        <end position="97"/>
    </location>
</feature>
<evidence type="ECO:0000259" key="8">
    <source>
        <dbReference type="Pfam" id="PF20684"/>
    </source>
</evidence>
<dbReference type="InterPro" id="IPR049326">
    <property type="entry name" value="Rhodopsin_dom_fungi"/>
</dbReference>
<sequence>MGVLILFGLWAVVGAFFFCNPVHAFWDQTIRHPSCLPQKEVWFFNASMNIVTDLVIFLLPMPLLSVTHMPFKQKLAVMSMFSIGFFVCVTSAVRVVVMRNLINTPDISKNNAPVAAWSNIEANVAILCSCLPALYPLLTRFGSRHFPGSSRPRGKRSVHRGLGAYDPNWSIYQGQSGYAASVVGQENVEHPELEGIKVVQELRMESDLAGAVDLPKIAPAHHDPI</sequence>
<dbReference type="Pfam" id="PF20684">
    <property type="entry name" value="Fung_rhodopsin"/>
    <property type="match status" value="1"/>
</dbReference>
<keyword evidence="4 6" id="KW-0472">Membrane</keyword>
<proteinExistence type="inferred from homology"/>
<keyword evidence="2 6" id="KW-0812">Transmembrane</keyword>
<dbReference type="GO" id="GO:0016020">
    <property type="term" value="C:membrane"/>
    <property type="evidence" value="ECO:0007669"/>
    <property type="project" value="UniProtKB-SubCell"/>
</dbReference>
<dbReference type="EMBL" id="KV878339">
    <property type="protein sequence ID" value="OJJ48627.1"/>
    <property type="molecule type" value="Genomic_DNA"/>
</dbReference>
<evidence type="ECO:0000256" key="4">
    <source>
        <dbReference type="ARBA" id="ARBA00023136"/>
    </source>
</evidence>
<keyword evidence="10" id="KW-1185">Reference proteome</keyword>
<evidence type="ECO:0000256" key="7">
    <source>
        <dbReference type="SAM" id="SignalP"/>
    </source>
</evidence>
<evidence type="ECO:0000256" key="1">
    <source>
        <dbReference type="ARBA" id="ARBA00004141"/>
    </source>
</evidence>
<dbReference type="VEuPathDB" id="FungiDB:ASPZODRAFT_130726"/>
<dbReference type="GeneID" id="34609040"/>
<dbReference type="PANTHER" id="PTHR33048">
    <property type="entry name" value="PTH11-LIKE INTEGRAL MEMBRANE PROTEIN (AFU_ORTHOLOGUE AFUA_5G11245)"/>
    <property type="match status" value="1"/>
</dbReference>
<protein>
    <recommendedName>
        <fullName evidence="8">Rhodopsin domain-containing protein</fullName>
    </recommendedName>
</protein>
<evidence type="ECO:0000256" key="3">
    <source>
        <dbReference type="ARBA" id="ARBA00022989"/>
    </source>
</evidence>
<evidence type="ECO:0000256" key="5">
    <source>
        <dbReference type="ARBA" id="ARBA00038359"/>
    </source>
</evidence>
<evidence type="ECO:0000256" key="2">
    <source>
        <dbReference type="ARBA" id="ARBA00022692"/>
    </source>
</evidence>
<keyword evidence="7" id="KW-0732">Signal</keyword>
<feature type="domain" description="Rhodopsin" evidence="8">
    <location>
        <begin position="1"/>
        <end position="140"/>
    </location>
</feature>
<dbReference type="OrthoDB" id="10017208at2759"/>
<dbReference type="AlphaFoldDB" id="A0A1L9SNK8"/>
<feature type="signal peptide" evidence="7">
    <location>
        <begin position="1"/>
        <end position="24"/>
    </location>
</feature>
<reference evidence="10" key="1">
    <citation type="journal article" date="2017" name="Genome Biol.">
        <title>Comparative genomics reveals high biological diversity and specific adaptations in the industrially and medically important fungal genus Aspergillus.</title>
        <authorList>
            <person name="de Vries R.P."/>
            <person name="Riley R."/>
            <person name="Wiebenga A."/>
            <person name="Aguilar-Osorio G."/>
            <person name="Amillis S."/>
            <person name="Uchima C.A."/>
            <person name="Anderluh G."/>
            <person name="Asadollahi M."/>
            <person name="Askin M."/>
            <person name="Barry K."/>
            <person name="Battaglia E."/>
            <person name="Bayram O."/>
            <person name="Benocci T."/>
            <person name="Braus-Stromeyer S.A."/>
            <person name="Caldana C."/>
            <person name="Canovas D."/>
            <person name="Cerqueira G.C."/>
            <person name="Chen F."/>
            <person name="Chen W."/>
            <person name="Choi C."/>
            <person name="Clum A."/>
            <person name="Dos Santos R.A."/>
            <person name="Damasio A.R."/>
            <person name="Diallinas G."/>
            <person name="Emri T."/>
            <person name="Fekete E."/>
            <person name="Flipphi M."/>
            <person name="Freyberg S."/>
            <person name="Gallo A."/>
            <person name="Gournas C."/>
            <person name="Habgood R."/>
            <person name="Hainaut M."/>
            <person name="Harispe M.L."/>
            <person name="Henrissat B."/>
            <person name="Hilden K.S."/>
            <person name="Hope R."/>
            <person name="Hossain A."/>
            <person name="Karabika E."/>
            <person name="Karaffa L."/>
            <person name="Karanyi Z."/>
            <person name="Krasevec N."/>
            <person name="Kuo A."/>
            <person name="Kusch H."/>
            <person name="LaButti K."/>
            <person name="Lagendijk E.L."/>
            <person name="Lapidus A."/>
            <person name="Levasseur A."/>
            <person name="Lindquist E."/>
            <person name="Lipzen A."/>
            <person name="Logrieco A.F."/>
            <person name="MacCabe A."/>
            <person name="Maekelae M.R."/>
            <person name="Malavazi I."/>
            <person name="Melin P."/>
            <person name="Meyer V."/>
            <person name="Mielnichuk N."/>
            <person name="Miskei M."/>
            <person name="Molnar A.P."/>
            <person name="Mule G."/>
            <person name="Ngan C.Y."/>
            <person name="Orejas M."/>
            <person name="Orosz E."/>
            <person name="Ouedraogo J.P."/>
            <person name="Overkamp K.M."/>
            <person name="Park H.-S."/>
            <person name="Perrone G."/>
            <person name="Piumi F."/>
            <person name="Punt P.J."/>
            <person name="Ram A.F."/>
            <person name="Ramon A."/>
            <person name="Rauscher S."/>
            <person name="Record E."/>
            <person name="Riano-Pachon D.M."/>
            <person name="Robert V."/>
            <person name="Roehrig J."/>
            <person name="Ruller R."/>
            <person name="Salamov A."/>
            <person name="Salih N.S."/>
            <person name="Samson R.A."/>
            <person name="Sandor E."/>
            <person name="Sanguinetti M."/>
            <person name="Schuetze T."/>
            <person name="Sepcic K."/>
            <person name="Shelest E."/>
            <person name="Sherlock G."/>
            <person name="Sophianopoulou V."/>
            <person name="Squina F.M."/>
            <person name="Sun H."/>
            <person name="Susca A."/>
            <person name="Todd R.B."/>
            <person name="Tsang A."/>
            <person name="Unkles S.E."/>
            <person name="van de Wiele N."/>
            <person name="van Rossen-Uffink D."/>
            <person name="Oliveira J.V."/>
            <person name="Vesth T.C."/>
            <person name="Visser J."/>
            <person name="Yu J.-H."/>
            <person name="Zhou M."/>
            <person name="Andersen M.R."/>
            <person name="Archer D.B."/>
            <person name="Baker S.E."/>
            <person name="Benoit I."/>
            <person name="Brakhage A.A."/>
            <person name="Braus G.H."/>
            <person name="Fischer R."/>
            <person name="Frisvad J.C."/>
            <person name="Goldman G.H."/>
            <person name="Houbraken J."/>
            <person name="Oakley B."/>
            <person name="Pocsi I."/>
            <person name="Scazzocchio C."/>
            <person name="Seiboth B."/>
            <person name="vanKuyk P.A."/>
            <person name="Wortman J."/>
            <person name="Dyer P.S."/>
            <person name="Grigoriev I.V."/>
        </authorList>
    </citation>
    <scope>NUCLEOTIDE SEQUENCE [LARGE SCALE GENOMIC DNA]</scope>
    <source>
        <strain evidence="10">CBS 506.65</strain>
    </source>
</reference>
<evidence type="ECO:0000313" key="10">
    <source>
        <dbReference type="Proteomes" id="UP000184188"/>
    </source>
</evidence>
<comment type="similarity">
    <text evidence="5">Belongs to the SAT4 family.</text>
</comment>
<name>A0A1L9SNK8_9EURO</name>
<comment type="subcellular location">
    <subcellularLocation>
        <location evidence="1">Membrane</location>
        <topology evidence="1">Multi-pass membrane protein</topology>
    </subcellularLocation>
</comment>
<organism evidence="9 10">
    <name type="scientific">Penicilliopsis zonata CBS 506.65</name>
    <dbReference type="NCBI Taxonomy" id="1073090"/>
    <lineage>
        <taxon>Eukaryota</taxon>
        <taxon>Fungi</taxon>
        <taxon>Dikarya</taxon>
        <taxon>Ascomycota</taxon>
        <taxon>Pezizomycotina</taxon>
        <taxon>Eurotiomycetes</taxon>
        <taxon>Eurotiomycetidae</taxon>
        <taxon>Eurotiales</taxon>
        <taxon>Aspergillaceae</taxon>
        <taxon>Penicilliopsis</taxon>
    </lineage>
</organism>
<feature type="transmembrane region" description="Helical" evidence="6">
    <location>
        <begin position="40"/>
        <end position="63"/>
    </location>
</feature>
<evidence type="ECO:0000256" key="6">
    <source>
        <dbReference type="SAM" id="Phobius"/>
    </source>
</evidence>
<dbReference type="InterPro" id="IPR052337">
    <property type="entry name" value="SAT4-like"/>
</dbReference>
<dbReference type="RefSeq" id="XP_022583137.1">
    <property type="nucleotide sequence ID" value="XM_022722575.1"/>
</dbReference>
<gene>
    <name evidence="9" type="ORF">ASPZODRAFT_130726</name>
</gene>
<keyword evidence="3 6" id="KW-1133">Transmembrane helix</keyword>
<feature type="chain" id="PRO_5012521693" description="Rhodopsin domain-containing protein" evidence="7">
    <location>
        <begin position="25"/>
        <end position="225"/>
    </location>
</feature>